<dbReference type="OrthoDB" id="9155427at2"/>
<dbReference type="Proteomes" id="UP000255129">
    <property type="component" value="Unassembled WGS sequence"/>
</dbReference>
<evidence type="ECO:0008006" key="3">
    <source>
        <dbReference type="Google" id="ProtNLM"/>
    </source>
</evidence>
<organism evidence="1 2">
    <name type="scientific">Providencia rustigianii</name>
    <dbReference type="NCBI Taxonomy" id="158850"/>
    <lineage>
        <taxon>Bacteria</taxon>
        <taxon>Pseudomonadati</taxon>
        <taxon>Pseudomonadota</taxon>
        <taxon>Gammaproteobacteria</taxon>
        <taxon>Enterobacterales</taxon>
        <taxon>Morganellaceae</taxon>
        <taxon>Providencia</taxon>
    </lineage>
</organism>
<protein>
    <recommendedName>
        <fullName evidence="3">DUF2845 domain-containing protein</fullName>
    </recommendedName>
</protein>
<sequence length="106" mass="12599">MKWIALITLGFVVMVVWNVYSSKKRREYLLHKYGDETVVNMIMKRTFWIGQTSEQLLDSLGRPLDISSKVMKTRYREIRKYNKTGSNRYGLRITLDDGFVQGWDEK</sequence>
<dbReference type="EMBL" id="UGUA01000002">
    <property type="protein sequence ID" value="SUC37350.1"/>
    <property type="molecule type" value="Genomic_DNA"/>
</dbReference>
<name>A0A379G8I4_9GAMM</name>
<evidence type="ECO:0000313" key="2">
    <source>
        <dbReference type="Proteomes" id="UP000255129"/>
    </source>
</evidence>
<accession>A0A379G8I4</accession>
<proteinExistence type="predicted"/>
<dbReference type="AlphaFoldDB" id="A0A379G8I4"/>
<evidence type="ECO:0000313" key="1">
    <source>
        <dbReference type="EMBL" id="SUC37350.1"/>
    </source>
</evidence>
<reference evidence="1 2" key="1">
    <citation type="submission" date="2018-06" db="EMBL/GenBank/DDBJ databases">
        <authorList>
            <consortium name="Pathogen Informatics"/>
            <person name="Doyle S."/>
        </authorList>
    </citation>
    <scope>NUCLEOTIDE SEQUENCE [LARGE SCALE GENOMIC DNA]</scope>
    <source>
        <strain evidence="1 2">NCTC12026</strain>
    </source>
</reference>
<gene>
    <name evidence="1" type="ORF">NCTC12026_03830</name>
</gene>
<dbReference type="RefSeq" id="WP_115164819.1">
    <property type="nucleotide sequence ID" value="NZ_AP018946.1"/>
</dbReference>